<evidence type="ECO:0000313" key="3">
    <source>
        <dbReference type="Proteomes" id="UP000694941"/>
    </source>
</evidence>
<protein>
    <submittedName>
        <fullName evidence="4">Uncharacterized protein C2orf42 homolog isoform X2</fullName>
    </submittedName>
</protein>
<sequence length="486" mass="55141">MSSSNQRMKTLFGDLGKPTLRGIRKCPKCGTYNGTRRLTCKNKTCDVVYRDSGEHKKSSRPDAVRIITGSTDQLYSVRVRDRGPDYRRFVQLPLIDAIGNSDILKQGPAHCYVETCVKSAQQQELNLNPCHHIKAAVNCLTEGQPLTLKNSVLNALPISTEIKQSIWLLATETAGPLVQRVSKNTMVVKCKTSTKQPLGFLHFSFFGMSRTRDAQDRRFQCSCKTFKQEGQKRCVHFYACICAFASDEKLSEEFSHYITLDNTSSPERHLVAILSDPEYQQSCEVKVEVLPETASLIAATEVSPVIEEVRTLKKRKKDDSLGSVPIDESTISISFEQWLASVTERINETMHYQFDGHPDHLVFHAPETFLDCLQQRIAIGGKKKRLPNSTTAFIRKDALPMGTFLKYTWHITNIIHLKQIFDTPKMPLEITRSFVENRDGTYDLYKQPSTEVEELAENFCKTQNTPLIKPFELKTFLKVGKNVFSL</sequence>
<reference evidence="4" key="1">
    <citation type="submission" date="2025-08" db="UniProtKB">
        <authorList>
            <consortium name="RefSeq"/>
        </authorList>
    </citation>
    <scope>IDENTIFICATION</scope>
    <source>
        <tissue evidence="4">Muscle</tissue>
    </source>
</reference>
<evidence type="ECO:0000259" key="2">
    <source>
        <dbReference type="PROSITE" id="PS50966"/>
    </source>
</evidence>
<dbReference type="PANTHER" id="PTHR13518:SF1">
    <property type="entry name" value="C2ORF42 HOMOLOG"/>
    <property type="match status" value="1"/>
</dbReference>
<evidence type="ECO:0000256" key="1">
    <source>
        <dbReference type="PROSITE-ProRule" id="PRU00325"/>
    </source>
</evidence>
<name>A0ABM1TAK1_LIMPO</name>
<dbReference type="InterPro" id="IPR026049">
    <property type="entry name" value="C2orf42"/>
</dbReference>
<keyword evidence="1" id="KW-0479">Metal-binding</keyword>
<dbReference type="Pfam" id="PF14952">
    <property type="entry name" value="zf-tcix"/>
    <property type="match status" value="1"/>
</dbReference>
<dbReference type="PANTHER" id="PTHR13518">
    <property type="entry name" value="PUTATIVE TREBLE-CLEF ZINC-FINGER C2ORF42 FAMILY MEMBER"/>
    <property type="match status" value="1"/>
</dbReference>
<keyword evidence="1" id="KW-0863">Zinc-finger</keyword>
<dbReference type="GeneID" id="106468837"/>
<keyword evidence="3" id="KW-1185">Reference proteome</keyword>
<keyword evidence="1" id="KW-0862">Zinc</keyword>
<proteinExistence type="predicted"/>
<accession>A0ABM1TAK1</accession>
<dbReference type="Proteomes" id="UP000694941">
    <property type="component" value="Unplaced"/>
</dbReference>
<dbReference type="RefSeq" id="XP_022252907.1">
    <property type="nucleotide sequence ID" value="XM_022397199.1"/>
</dbReference>
<dbReference type="InterPro" id="IPR007527">
    <property type="entry name" value="Znf_SWIM"/>
</dbReference>
<evidence type="ECO:0000313" key="4">
    <source>
        <dbReference type="RefSeq" id="XP_022252907.1"/>
    </source>
</evidence>
<dbReference type="InterPro" id="IPR029269">
    <property type="entry name" value="Zf-tcix"/>
</dbReference>
<gene>
    <name evidence="4" type="primary">LOC106468837</name>
</gene>
<organism evidence="3 4">
    <name type="scientific">Limulus polyphemus</name>
    <name type="common">Atlantic horseshoe crab</name>
    <dbReference type="NCBI Taxonomy" id="6850"/>
    <lineage>
        <taxon>Eukaryota</taxon>
        <taxon>Metazoa</taxon>
        <taxon>Ecdysozoa</taxon>
        <taxon>Arthropoda</taxon>
        <taxon>Chelicerata</taxon>
        <taxon>Merostomata</taxon>
        <taxon>Xiphosura</taxon>
        <taxon>Limulidae</taxon>
        <taxon>Limulus</taxon>
    </lineage>
</organism>
<feature type="domain" description="SWIM-type" evidence="2">
    <location>
        <begin position="206"/>
        <end position="245"/>
    </location>
</feature>
<dbReference type="PROSITE" id="PS50966">
    <property type="entry name" value="ZF_SWIM"/>
    <property type="match status" value="1"/>
</dbReference>